<evidence type="ECO:0000313" key="1">
    <source>
        <dbReference type="EMBL" id="MPM98215.1"/>
    </source>
</evidence>
<organism evidence="1">
    <name type="scientific">bioreactor metagenome</name>
    <dbReference type="NCBI Taxonomy" id="1076179"/>
    <lineage>
        <taxon>unclassified sequences</taxon>
        <taxon>metagenomes</taxon>
        <taxon>ecological metagenomes</taxon>
    </lineage>
</organism>
<name>A0A645E9S2_9ZZZZ</name>
<accession>A0A645E9S2</accession>
<sequence length="57" mass="6288">MVDQVPKIIGREGMAIFSGMLLTERDIFVEALKNAKMIIVKEHSKGDWWGVAAKAAS</sequence>
<protein>
    <recommendedName>
        <fullName evidence="2">Ribosomal protein L11 methyltransferase</fullName>
    </recommendedName>
</protein>
<evidence type="ECO:0008006" key="2">
    <source>
        <dbReference type="Google" id="ProtNLM"/>
    </source>
</evidence>
<gene>
    <name evidence="1" type="ORF">SDC9_145399</name>
</gene>
<comment type="caution">
    <text evidence="1">The sequence shown here is derived from an EMBL/GenBank/DDBJ whole genome shotgun (WGS) entry which is preliminary data.</text>
</comment>
<proteinExistence type="predicted"/>
<dbReference type="EMBL" id="VSSQ01044395">
    <property type="protein sequence ID" value="MPM98215.1"/>
    <property type="molecule type" value="Genomic_DNA"/>
</dbReference>
<dbReference type="AlphaFoldDB" id="A0A645E9S2"/>
<reference evidence="1" key="1">
    <citation type="submission" date="2019-08" db="EMBL/GenBank/DDBJ databases">
        <authorList>
            <person name="Kucharzyk K."/>
            <person name="Murdoch R.W."/>
            <person name="Higgins S."/>
            <person name="Loffler F."/>
        </authorList>
    </citation>
    <scope>NUCLEOTIDE SEQUENCE</scope>
</reference>